<keyword evidence="1" id="KW-0436">Ligase</keyword>
<accession>A0ABM8S5N2</accession>
<dbReference type="EMBL" id="CAJNAU010000045">
    <property type="protein sequence ID" value="CAE6789996.1"/>
    <property type="molecule type" value="Genomic_DNA"/>
</dbReference>
<keyword evidence="2" id="KW-1185">Reference proteome</keyword>
<dbReference type="RefSeq" id="WP_200620234.1">
    <property type="nucleotide sequence ID" value="NZ_JAAGEO010000043.1"/>
</dbReference>
<dbReference type="SUPFAM" id="SSF56801">
    <property type="entry name" value="Acetyl-CoA synthetase-like"/>
    <property type="match status" value="1"/>
</dbReference>
<reference evidence="1 2" key="1">
    <citation type="submission" date="2021-02" db="EMBL/GenBank/DDBJ databases">
        <authorList>
            <person name="Vanwijnsberghe S."/>
        </authorList>
    </citation>
    <scope>NUCLEOTIDE SEQUENCE [LARGE SCALE GENOMIC DNA]</scope>
    <source>
        <strain evidence="1 2">R-69658</strain>
    </source>
</reference>
<gene>
    <name evidence="1" type="primary">lcfB_5</name>
    <name evidence="1" type="ORF">R69658_04464</name>
</gene>
<organism evidence="1 2">
    <name type="scientific">Paraburkholderia aspalathi</name>
    <dbReference type="NCBI Taxonomy" id="1324617"/>
    <lineage>
        <taxon>Bacteria</taxon>
        <taxon>Pseudomonadati</taxon>
        <taxon>Pseudomonadota</taxon>
        <taxon>Betaproteobacteria</taxon>
        <taxon>Burkholderiales</taxon>
        <taxon>Burkholderiaceae</taxon>
        <taxon>Paraburkholderia</taxon>
    </lineage>
</organism>
<dbReference type="GO" id="GO:0004467">
    <property type="term" value="F:long-chain fatty acid-CoA ligase activity"/>
    <property type="evidence" value="ECO:0007669"/>
    <property type="project" value="UniProtKB-EC"/>
</dbReference>
<sequence length="129" mass="14277">MTETSSFSVINVDGKLGSIGKAVDYFKVEVVDENGRRLTAGQIGEIRVAEGEAGTLTAGYFRNEDKTAETIRDGWLYTGDLGREDEDGYLFFLARKKDSLRRRGKNVSAWEVENVVNSHPDVEESALLA</sequence>
<evidence type="ECO:0000313" key="1">
    <source>
        <dbReference type="EMBL" id="CAE6789996.1"/>
    </source>
</evidence>
<name>A0ABM8S5N2_9BURK</name>
<protein>
    <submittedName>
        <fullName evidence="1">Long-chain-fatty-acid--CoA ligase</fullName>
        <ecNumber evidence="1">6.2.1.3</ecNumber>
    </submittedName>
</protein>
<dbReference type="InterPro" id="IPR042099">
    <property type="entry name" value="ANL_N_sf"/>
</dbReference>
<evidence type="ECO:0000313" key="2">
    <source>
        <dbReference type="Proteomes" id="UP000674425"/>
    </source>
</evidence>
<dbReference type="InterPro" id="IPR050237">
    <property type="entry name" value="ATP-dep_AMP-bd_enzyme"/>
</dbReference>
<dbReference type="Proteomes" id="UP000674425">
    <property type="component" value="Unassembled WGS sequence"/>
</dbReference>
<dbReference type="EC" id="6.2.1.3" evidence="1"/>
<comment type="caution">
    <text evidence="1">The sequence shown here is derived from an EMBL/GenBank/DDBJ whole genome shotgun (WGS) entry which is preliminary data.</text>
</comment>
<dbReference type="PANTHER" id="PTHR43767:SF1">
    <property type="entry name" value="NONRIBOSOMAL PEPTIDE SYNTHASE PES1 (EUROFUNG)-RELATED"/>
    <property type="match status" value="1"/>
</dbReference>
<proteinExistence type="predicted"/>
<dbReference type="Gene3D" id="3.40.50.12780">
    <property type="entry name" value="N-terminal domain of ligase-like"/>
    <property type="match status" value="1"/>
</dbReference>
<dbReference type="PANTHER" id="PTHR43767">
    <property type="entry name" value="LONG-CHAIN-FATTY-ACID--COA LIGASE"/>
    <property type="match status" value="1"/>
</dbReference>